<evidence type="ECO:0000259" key="3">
    <source>
        <dbReference type="PROSITE" id="PS51767"/>
    </source>
</evidence>
<dbReference type="Proteomes" id="UP000093000">
    <property type="component" value="Unassembled WGS sequence"/>
</dbReference>
<sequence length="189" mass="19863">GEYIFGGYDSSKFTGSLKYAPIDNSDGYWSIAVDGLSAGGSRVARSFSDILDTGAILLLLTDSFADAVANAIADAVANAIADAVANAIADAVANAIADAVAYGAIDDGDGTYLIDCDNSNFGLIVFNIDGTTFQVPAEDLVFEDDGNVCYASFGKGGLRFALLDYTFLKNNYVVFNQEVPEVQIAPTRY</sequence>
<feature type="disulfide bond" evidence="2">
    <location>
        <begin position="116"/>
        <end position="149"/>
    </location>
</feature>
<dbReference type="Gene3D" id="2.40.70.10">
    <property type="entry name" value="Acid Proteases"/>
    <property type="match status" value="1"/>
</dbReference>
<keyword evidence="5" id="KW-1185">Reference proteome</keyword>
<name>A0A1C7NA42_9FUNG</name>
<proteinExistence type="inferred from homology"/>
<dbReference type="Pfam" id="PF00026">
    <property type="entry name" value="Asp"/>
    <property type="match status" value="1"/>
</dbReference>
<accession>A0A1C7NA42</accession>
<dbReference type="InterPro" id="IPR021109">
    <property type="entry name" value="Peptidase_aspartic_dom_sf"/>
</dbReference>
<keyword evidence="2" id="KW-1015">Disulfide bond</keyword>
<dbReference type="SUPFAM" id="SSF50630">
    <property type="entry name" value="Acid proteases"/>
    <property type="match status" value="1"/>
</dbReference>
<comment type="similarity">
    <text evidence="1">Belongs to the peptidase A1 family.</text>
</comment>
<evidence type="ECO:0000313" key="4">
    <source>
        <dbReference type="EMBL" id="OBZ85539.1"/>
    </source>
</evidence>
<dbReference type="PRINTS" id="PR00792">
    <property type="entry name" value="PEPSIN"/>
</dbReference>
<comment type="caution">
    <text evidence="4">The sequence shown here is derived from an EMBL/GenBank/DDBJ whole genome shotgun (WGS) entry which is preliminary data.</text>
</comment>
<dbReference type="InterPro" id="IPR033121">
    <property type="entry name" value="PEPTIDASE_A1"/>
</dbReference>
<evidence type="ECO:0000313" key="5">
    <source>
        <dbReference type="Proteomes" id="UP000093000"/>
    </source>
</evidence>
<dbReference type="InterPro" id="IPR001461">
    <property type="entry name" value="Aspartic_peptidase_A1"/>
</dbReference>
<organism evidence="4 5">
    <name type="scientific">Choanephora cucurbitarum</name>
    <dbReference type="NCBI Taxonomy" id="101091"/>
    <lineage>
        <taxon>Eukaryota</taxon>
        <taxon>Fungi</taxon>
        <taxon>Fungi incertae sedis</taxon>
        <taxon>Mucoromycota</taxon>
        <taxon>Mucoromycotina</taxon>
        <taxon>Mucoromycetes</taxon>
        <taxon>Mucorales</taxon>
        <taxon>Mucorineae</taxon>
        <taxon>Choanephoraceae</taxon>
        <taxon>Choanephoroideae</taxon>
        <taxon>Choanephora</taxon>
    </lineage>
</organism>
<dbReference type="GO" id="GO:0006508">
    <property type="term" value="P:proteolysis"/>
    <property type="evidence" value="ECO:0007669"/>
    <property type="project" value="InterPro"/>
</dbReference>
<dbReference type="InParanoid" id="A0A1C7NA42"/>
<dbReference type="GO" id="GO:0004190">
    <property type="term" value="F:aspartic-type endopeptidase activity"/>
    <property type="evidence" value="ECO:0007669"/>
    <property type="project" value="InterPro"/>
</dbReference>
<dbReference type="PROSITE" id="PS51767">
    <property type="entry name" value="PEPTIDASE_A1"/>
    <property type="match status" value="1"/>
</dbReference>
<protein>
    <submittedName>
        <fullName evidence="4">Rhizopuspepsin-2</fullName>
    </submittedName>
</protein>
<feature type="domain" description="Peptidase A1" evidence="3">
    <location>
        <begin position="1"/>
        <end position="185"/>
    </location>
</feature>
<dbReference type="PANTHER" id="PTHR47966">
    <property type="entry name" value="BETA-SITE APP-CLEAVING ENZYME, ISOFORM A-RELATED"/>
    <property type="match status" value="1"/>
</dbReference>
<dbReference type="EMBL" id="LUGH01000386">
    <property type="protein sequence ID" value="OBZ85539.1"/>
    <property type="molecule type" value="Genomic_DNA"/>
</dbReference>
<gene>
    <name evidence="4" type="primary">CARP2</name>
    <name evidence="4" type="ORF">A0J61_06418</name>
</gene>
<reference evidence="4 5" key="1">
    <citation type="submission" date="2016-03" db="EMBL/GenBank/DDBJ databases">
        <title>Choanephora cucurbitarum.</title>
        <authorList>
            <person name="Min B."/>
            <person name="Park H."/>
            <person name="Park J.-H."/>
            <person name="Shin H.-D."/>
            <person name="Choi I.-G."/>
        </authorList>
    </citation>
    <scope>NUCLEOTIDE SEQUENCE [LARGE SCALE GENOMIC DNA]</scope>
    <source>
        <strain evidence="4 5">KUS-F28377</strain>
    </source>
</reference>
<dbReference type="OrthoDB" id="2747330at2759"/>
<evidence type="ECO:0000256" key="2">
    <source>
        <dbReference type="PIRSR" id="PIRSR601461-2"/>
    </source>
</evidence>
<evidence type="ECO:0000256" key="1">
    <source>
        <dbReference type="ARBA" id="ARBA00007447"/>
    </source>
</evidence>
<dbReference type="PANTHER" id="PTHR47966:SF51">
    <property type="entry name" value="BETA-SITE APP-CLEAVING ENZYME, ISOFORM A-RELATED"/>
    <property type="match status" value="1"/>
</dbReference>
<dbReference type="AlphaFoldDB" id="A0A1C7NA42"/>
<feature type="non-terminal residue" evidence="4">
    <location>
        <position position="1"/>
    </location>
</feature>